<feature type="compositionally biased region" description="Polar residues" evidence="1">
    <location>
        <begin position="162"/>
        <end position="173"/>
    </location>
</feature>
<feature type="region of interest" description="Disordered" evidence="1">
    <location>
        <begin position="246"/>
        <end position="287"/>
    </location>
</feature>
<accession>A0A8T0TIB5</accession>
<gene>
    <name evidence="2" type="ORF">PVAP13_4NG270111</name>
</gene>
<dbReference type="Proteomes" id="UP000823388">
    <property type="component" value="Chromosome 4N"/>
</dbReference>
<sequence length="304" mass="33630">MVVPGTSPRTELERAPRGHVAADMTCPAGRGSTRARACLPRGRNRFPGPGRGTVSPAGHRRSPPMIFFLPPSPSSEAFRCRDATGSEGRSRHAVPVRGRSLAPRRNNTKSGDGSDQHVPDLACRQRIPRPLPASNFDSGGAHATGHLEPQTPPALLRKRGNSFVSEPQKRQGTQAGGRKAKKLAARDSSMCLWRDARPPTPQRAARGHAQVSRGDHTRVDDGRVPRERRRRRRRLLGSLTSLCGRGARARGVERPRVRPRRPRERDGARSELHVEGGDRRRHARERPPGLRLRLLKYAPRRALC</sequence>
<dbReference type="AlphaFoldDB" id="A0A8T0TIB5"/>
<feature type="compositionally biased region" description="Basic and acidic residues" evidence="1">
    <location>
        <begin position="263"/>
        <end position="278"/>
    </location>
</feature>
<comment type="caution">
    <text evidence="2">The sequence shown here is derived from an EMBL/GenBank/DDBJ whole genome shotgun (WGS) entry which is preliminary data.</text>
</comment>
<evidence type="ECO:0000313" key="3">
    <source>
        <dbReference type="Proteomes" id="UP000823388"/>
    </source>
</evidence>
<dbReference type="EMBL" id="CM029044">
    <property type="protein sequence ID" value="KAG2607739.1"/>
    <property type="molecule type" value="Genomic_DNA"/>
</dbReference>
<name>A0A8T0TIB5_PANVG</name>
<proteinExistence type="predicted"/>
<reference evidence="2" key="1">
    <citation type="submission" date="2020-05" db="EMBL/GenBank/DDBJ databases">
        <title>WGS assembly of Panicum virgatum.</title>
        <authorList>
            <person name="Lovell J.T."/>
            <person name="Jenkins J."/>
            <person name="Shu S."/>
            <person name="Juenger T.E."/>
            <person name="Schmutz J."/>
        </authorList>
    </citation>
    <scope>NUCLEOTIDE SEQUENCE</scope>
    <source>
        <strain evidence="2">AP13</strain>
    </source>
</reference>
<feature type="region of interest" description="Disordered" evidence="1">
    <location>
        <begin position="22"/>
        <end position="231"/>
    </location>
</feature>
<keyword evidence="3" id="KW-1185">Reference proteome</keyword>
<evidence type="ECO:0000256" key="1">
    <source>
        <dbReference type="SAM" id="MobiDB-lite"/>
    </source>
</evidence>
<feature type="compositionally biased region" description="Basic and acidic residues" evidence="1">
    <location>
        <begin position="78"/>
        <end position="90"/>
    </location>
</feature>
<protein>
    <submittedName>
        <fullName evidence="2">Uncharacterized protein</fullName>
    </submittedName>
</protein>
<organism evidence="2 3">
    <name type="scientific">Panicum virgatum</name>
    <name type="common">Blackwell switchgrass</name>
    <dbReference type="NCBI Taxonomy" id="38727"/>
    <lineage>
        <taxon>Eukaryota</taxon>
        <taxon>Viridiplantae</taxon>
        <taxon>Streptophyta</taxon>
        <taxon>Embryophyta</taxon>
        <taxon>Tracheophyta</taxon>
        <taxon>Spermatophyta</taxon>
        <taxon>Magnoliopsida</taxon>
        <taxon>Liliopsida</taxon>
        <taxon>Poales</taxon>
        <taxon>Poaceae</taxon>
        <taxon>PACMAD clade</taxon>
        <taxon>Panicoideae</taxon>
        <taxon>Panicodae</taxon>
        <taxon>Paniceae</taxon>
        <taxon>Panicinae</taxon>
        <taxon>Panicum</taxon>
        <taxon>Panicum sect. Hiantes</taxon>
    </lineage>
</organism>
<feature type="compositionally biased region" description="Basic and acidic residues" evidence="1">
    <location>
        <begin position="213"/>
        <end position="225"/>
    </location>
</feature>
<evidence type="ECO:0000313" key="2">
    <source>
        <dbReference type="EMBL" id="KAG2607739.1"/>
    </source>
</evidence>